<keyword evidence="5" id="KW-1185">Reference proteome</keyword>
<dbReference type="GO" id="GO:0046872">
    <property type="term" value="F:metal ion binding"/>
    <property type="evidence" value="ECO:0007669"/>
    <property type="project" value="UniProtKB-KW"/>
</dbReference>
<comment type="caution">
    <text evidence="4">The sequence shown here is derived from an EMBL/GenBank/DDBJ whole genome shotgun (WGS) entry which is preliminary data.</text>
</comment>
<dbReference type="PANTHER" id="PTHR42796:SF4">
    <property type="entry name" value="FUMARYLACETOACETATE HYDROLASE DOMAIN-CONTAINING PROTEIN 2A"/>
    <property type="match status" value="1"/>
</dbReference>
<comment type="similarity">
    <text evidence="1">Belongs to the FAH family.</text>
</comment>
<dbReference type="SUPFAM" id="SSF56529">
    <property type="entry name" value="FAH"/>
    <property type="match status" value="1"/>
</dbReference>
<sequence>MKLVNYSLKHPFAANRIGFILYDKIVDLHATYEEMIATDTKLGGTHVTSNPDAFYALGSKGIELAQKVERYVKDKGATNSFSREEVILHTPIPNPSKIICIGTNYADHVAEMKGEIPEFPVLFAKFNNALIGPEDTIQKAKLTEKLDYEVELAVVIGERATNVAEADAFDYIAGYTIGNDISARDLQKRTPQWLQGKSLDKSTPVGPWLVTKDEITDPANLTVRSYVNDELRQSSNTENLIFNIPHLISFISNLITLEPGDIILTGTPDGVGLAMDPPKLLHDGDVVRLEIESIGTLTNTVKDER</sequence>
<evidence type="ECO:0000256" key="2">
    <source>
        <dbReference type="ARBA" id="ARBA00022723"/>
    </source>
</evidence>
<proteinExistence type="inferred from homology"/>
<evidence type="ECO:0000313" key="4">
    <source>
        <dbReference type="EMBL" id="RCW76768.1"/>
    </source>
</evidence>
<dbReference type="Pfam" id="PF01557">
    <property type="entry name" value="FAA_hydrolase"/>
    <property type="match status" value="1"/>
</dbReference>
<feature type="domain" description="Fumarylacetoacetase-like C-terminal" evidence="3">
    <location>
        <begin position="97"/>
        <end position="301"/>
    </location>
</feature>
<gene>
    <name evidence="4" type="ORF">DFR57_10243</name>
</gene>
<dbReference type="InterPro" id="IPR051121">
    <property type="entry name" value="FAH"/>
</dbReference>
<dbReference type="EMBL" id="QPJJ01000002">
    <property type="protein sequence ID" value="RCW76768.1"/>
    <property type="molecule type" value="Genomic_DNA"/>
</dbReference>
<dbReference type="OrthoDB" id="9805307at2"/>
<evidence type="ECO:0000256" key="1">
    <source>
        <dbReference type="ARBA" id="ARBA00010211"/>
    </source>
</evidence>
<evidence type="ECO:0000259" key="3">
    <source>
        <dbReference type="Pfam" id="PF01557"/>
    </source>
</evidence>
<dbReference type="AlphaFoldDB" id="A0A368YBG4"/>
<reference evidence="4 5" key="1">
    <citation type="submission" date="2018-07" db="EMBL/GenBank/DDBJ databases">
        <title>Genomic Encyclopedia of Type Strains, Phase IV (KMG-IV): sequencing the most valuable type-strain genomes for metagenomic binning, comparative biology and taxonomic classification.</title>
        <authorList>
            <person name="Goeker M."/>
        </authorList>
    </citation>
    <scope>NUCLEOTIDE SEQUENCE [LARGE SCALE GENOMIC DNA]</scope>
    <source>
        <strain evidence="4 5">DSM 27696</strain>
    </source>
</reference>
<protein>
    <submittedName>
        <fullName evidence="4">2-keto-4-pentenoate hydratase/2-oxohepta-3-ene-1,7-dioic acid hydratase in catechol pathway</fullName>
    </submittedName>
</protein>
<dbReference type="GO" id="GO:0019752">
    <property type="term" value="P:carboxylic acid metabolic process"/>
    <property type="evidence" value="ECO:0007669"/>
    <property type="project" value="UniProtKB-ARBA"/>
</dbReference>
<dbReference type="PANTHER" id="PTHR42796">
    <property type="entry name" value="FUMARYLACETOACETATE HYDROLASE DOMAIN-CONTAINING PROTEIN 2A-RELATED"/>
    <property type="match status" value="1"/>
</dbReference>
<dbReference type="InterPro" id="IPR011234">
    <property type="entry name" value="Fumarylacetoacetase-like_C"/>
</dbReference>
<accession>A0A368YBG4</accession>
<dbReference type="FunFam" id="3.90.850.10:FF:000002">
    <property type="entry name" value="2-hydroxyhepta-2,4-diene-1,7-dioate isomerase"/>
    <property type="match status" value="1"/>
</dbReference>
<dbReference type="Proteomes" id="UP000252585">
    <property type="component" value="Unassembled WGS sequence"/>
</dbReference>
<dbReference type="Gene3D" id="3.90.850.10">
    <property type="entry name" value="Fumarylacetoacetase-like, C-terminal domain"/>
    <property type="match status" value="1"/>
</dbReference>
<dbReference type="RefSeq" id="WP_114351546.1">
    <property type="nucleotide sequence ID" value="NZ_QPJJ01000002.1"/>
</dbReference>
<name>A0A368YBG4_9BACI</name>
<evidence type="ECO:0000313" key="5">
    <source>
        <dbReference type="Proteomes" id="UP000252585"/>
    </source>
</evidence>
<dbReference type="GO" id="GO:0016853">
    <property type="term" value="F:isomerase activity"/>
    <property type="evidence" value="ECO:0007669"/>
    <property type="project" value="UniProtKB-ARBA"/>
</dbReference>
<keyword evidence="2" id="KW-0479">Metal-binding</keyword>
<dbReference type="InterPro" id="IPR036663">
    <property type="entry name" value="Fumarylacetoacetase_C_sf"/>
</dbReference>
<organism evidence="4 5">
    <name type="scientific">Saliterribacillus persicus</name>
    <dbReference type="NCBI Taxonomy" id="930114"/>
    <lineage>
        <taxon>Bacteria</taxon>
        <taxon>Bacillati</taxon>
        <taxon>Bacillota</taxon>
        <taxon>Bacilli</taxon>
        <taxon>Bacillales</taxon>
        <taxon>Bacillaceae</taxon>
        <taxon>Saliterribacillus</taxon>
    </lineage>
</organism>